<evidence type="ECO:0000256" key="2">
    <source>
        <dbReference type="ARBA" id="ARBA00022490"/>
    </source>
</evidence>
<dbReference type="Pfam" id="PF00400">
    <property type="entry name" value="WD40"/>
    <property type="match status" value="3"/>
</dbReference>
<dbReference type="AlphaFoldDB" id="A0A6A6VMZ9"/>
<name>A0A6A6VMZ9_9PLEO</name>
<keyword evidence="4" id="KW-0819">tRNA processing</keyword>
<dbReference type="InterPro" id="IPR036322">
    <property type="entry name" value="WD40_repeat_dom_sf"/>
</dbReference>
<dbReference type="SUPFAM" id="SSF50978">
    <property type="entry name" value="WD40 repeat-like"/>
    <property type="match status" value="2"/>
</dbReference>
<evidence type="ECO:0000256" key="6">
    <source>
        <dbReference type="ARBA" id="ARBA00038255"/>
    </source>
</evidence>
<protein>
    <submittedName>
        <fullName evidence="8">WD40 repeat-like protein</fullName>
    </submittedName>
</protein>
<dbReference type="InterPro" id="IPR019775">
    <property type="entry name" value="WD40_repeat_CS"/>
</dbReference>
<dbReference type="PANTHER" id="PTHR14344:SF3">
    <property type="entry name" value="WD REPEAT-CONTAINING PROTEIN 6"/>
    <property type="match status" value="1"/>
</dbReference>
<evidence type="ECO:0000256" key="1">
    <source>
        <dbReference type="ARBA" id="ARBA00004496"/>
    </source>
</evidence>
<dbReference type="PROSITE" id="PS50082">
    <property type="entry name" value="WD_REPEATS_2"/>
    <property type="match status" value="1"/>
</dbReference>
<feature type="repeat" description="WD" evidence="7">
    <location>
        <begin position="222"/>
        <end position="264"/>
    </location>
</feature>
<evidence type="ECO:0000256" key="5">
    <source>
        <dbReference type="ARBA" id="ARBA00022737"/>
    </source>
</evidence>
<sequence length="1139" mass="124038">MSPTVHHECIRVPVTALAAIGPLLLAAEGPLVRFYVSPEARQFNYLASRRIFATHAIHGVAVYELNPDHVVFAFWGGPFVRFLELIDLGSCINVSPSYLDRVQLSPVTKASDWILDLQFSPSGTAGEDLVTCAAVTAHNALVRFRYRLVAESGHRCSKQSQESPLFSELTSSSRSILYSAHISWFSPDHVVVAAGTAFGEIIYWSWRRATQGNSSSSVHRVFSGHEGSIFGVRISGELRRANKNLGRYLASCSDDRTIRIWDLSDIATHAESTERHSEDQRIRHTGFSNDLVDAETSRTPCKAMGWGHLSRVWAAHFLESPIGISLLSSGEDATTRLWRLTDTSEVKLSSSGSAPLTLDLKSTAAYHSGKNIWSTVVMHDKSQVVCGAADSKITTYTLADLEPRTEQQGYGPMEYTLRDIISLSQLASTPPAVGQPIQRPKNSKADDFYRSYAFLDSNTFLLTTNSGKVFIETLAASANGSGPGSIVGSELVHEIDEGSGNSVCATEICLGVGFVAGARGGIYMYQRGTLELRKIHTVRGKVGSLFTSRSHSGKIILLITVMGQKAAQLLYIASPGSTNSNDASVVHLAILESETGTTITSMEHLSASSSGDSIVLGFRGGTVAVYALPQDSTKEDAEVKPDLIERAHGKEAVTSLLWHPSDSTPAEGHLVSVGRDGCCAIHHIDLVARRMTLHHYLPLPVGPNIEGIYEHHGHLIMYGFSSTKFIVYDITVEEEIMSVETGGSHRSWSFHPYTMQEGGGTLVWTRASTMHVHTQHGPNHRVIRSGGHGREIKSVAVSNGVGDDKSRQLIATGAEDTDIKIFEYMDGDLECQRTLRKHKTGIQHLQWSDNGDYLFSSGGCEEFYIWRVRVLPSFIGTGIRCEAVCKPESEHSDLRIMSFNVRKCDDGKGLRIALVYSNSNIRIYTYIPSSLSEPQRWRTLAQGTYFTSCLTQCVFLSSQTILTAGTDGHAVLWPLHIPTSTDSASAETVKWHHPARIHQSTSKTLETCTLPNNSTLIVSGGDDGSLSFLLTSPDGNVHMCSPITVVRTHASAVTACAIVLNGEKVYVLTSGNDQWIRVWEVVVYGQGDKDAGADPLAVKRAGKVKSNVADVSSMAVLGTTEATTVLLCGVGMEVVRVEW</sequence>
<dbReference type="PROSITE" id="PS50294">
    <property type="entry name" value="WD_REPEATS_REGION"/>
    <property type="match status" value="1"/>
</dbReference>
<dbReference type="Proteomes" id="UP000799440">
    <property type="component" value="Unassembled WGS sequence"/>
</dbReference>
<keyword evidence="2" id="KW-0963">Cytoplasm</keyword>
<reference evidence="8" key="1">
    <citation type="journal article" date="2020" name="Stud. Mycol.">
        <title>101 Dothideomycetes genomes: a test case for predicting lifestyles and emergence of pathogens.</title>
        <authorList>
            <person name="Haridas S."/>
            <person name="Albert R."/>
            <person name="Binder M."/>
            <person name="Bloem J."/>
            <person name="Labutti K."/>
            <person name="Salamov A."/>
            <person name="Andreopoulos B."/>
            <person name="Baker S."/>
            <person name="Barry K."/>
            <person name="Bills G."/>
            <person name="Bluhm B."/>
            <person name="Cannon C."/>
            <person name="Castanera R."/>
            <person name="Culley D."/>
            <person name="Daum C."/>
            <person name="Ezra D."/>
            <person name="Gonzalez J."/>
            <person name="Henrissat B."/>
            <person name="Kuo A."/>
            <person name="Liang C."/>
            <person name="Lipzen A."/>
            <person name="Lutzoni F."/>
            <person name="Magnuson J."/>
            <person name="Mondo S."/>
            <person name="Nolan M."/>
            <person name="Ohm R."/>
            <person name="Pangilinan J."/>
            <person name="Park H.-J."/>
            <person name="Ramirez L."/>
            <person name="Alfaro M."/>
            <person name="Sun H."/>
            <person name="Tritt A."/>
            <person name="Yoshinaga Y."/>
            <person name="Zwiers L.-H."/>
            <person name="Turgeon B."/>
            <person name="Goodwin S."/>
            <person name="Spatafora J."/>
            <person name="Crous P."/>
            <person name="Grigoriev I."/>
        </authorList>
    </citation>
    <scope>NUCLEOTIDE SEQUENCE</scope>
    <source>
        <strain evidence="8">CBS 119925</strain>
    </source>
</reference>
<dbReference type="Gene3D" id="2.130.10.10">
    <property type="entry name" value="YVTN repeat-like/Quinoprotein amine dehydrogenase"/>
    <property type="match status" value="3"/>
</dbReference>
<organism evidence="8 9">
    <name type="scientific">Sporormia fimetaria CBS 119925</name>
    <dbReference type="NCBI Taxonomy" id="1340428"/>
    <lineage>
        <taxon>Eukaryota</taxon>
        <taxon>Fungi</taxon>
        <taxon>Dikarya</taxon>
        <taxon>Ascomycota</taxon>
        <taxon>Pezizomycotina</taxon>
        <taxon>Dothideomycetes</taxon>
        <taxon>Pleosporomycetidae</taxon>
        <taxon>Pleosporales</taxon>
        <taxon>Sporormiaceae</taxon>
        <taxon>Sporormia</taxon>
    </lineage>
</organism>
<comment type="similarity">
    <text evidence="6">Belongs to the WD repeat WDR6 family.</text>
</comment>
<evidence type="ECO:0000313" key="8">
    <source>
        <dbReference type="EMBL" id="KAF2751992.1"/>
    </source>
</evidence>
<dbReference type="PROSITE" id="PS00678">
    <property type="entry name" value="WD_REPEATS_1"/>
    <property type="match status" value="2"/>
</dbReference>
<dbReference type="InterPro" id="IPR051973">
    <property type="entry name" value="tRNA_Anticodon_Mtase-Reg"/>
</dbReference>
<accession>A0A6A6VMZ9</accession>
<dbReference type="GO" id="GO:0030488">
    <property type="term" value="P:tRNA methylation"/>
    <property type="evidence" value="ECO:0007669"/>
    <property type="project" value="TreeGrafter"/>
</dbReference>
<dbReference type="InterPro" id="IPR001680">
    <property type="entry name" value="WD40_rpt"/>
</dbReference>
<proteinExistence type="inferred from homology"/>
<dbReference type="EMBL" id="MU006561">
    <property type="protein sequence ID" value="KAF2751992.1"/>
    <property type="molecule type" value="Genomic_DNA"/>
</dbReference>
<keyword evidence="3 7" id="KW-0853">WD repeat</keyword>
<dbReference type="GO" id="GO:0005737">
    <property type="term" value="C:cytoplasm"/>
    <property type="evidence" value="ECO:0007669"/>
    <property type="project" value="UniProtKB-SubCell"/>
</dbReference>
<dbReference type="OrthoDB" id="5594999at2759"/>
<gene>
    <name evidence="8" type="ORF">M011DRAFT_463478</name>
</gene>
<keyword evidence="5" id="KW-0677">Repeat</keyword>
<dbReference type="InterPro" id="IPR015943">
    <property type="entry name" value="WD40/YVTN_repeat-like_dom_sf"/>
</dbReference>
<evidence type="ECO:0000256" key="7">
    <source>
        <dbReference type="PROSITE-ProRule" id="PRU00221"/>
    </source>
</evidence>
<dbReference type="PANTHER" id="PTHR14344">
    <property type="entry name" value="WD REPEAT PROTEIN"/>
    <property type="match status" value="1"/>
</dbReference>
<evidence type="ECO:0000256" key="4">
    <source>
        <dbReference type="ARBA" id="ARBA00022694"/>
    </source>
</evidence>
<evidence type="ECO:0000313" key="9">
    <source>
        <dbReference type="Proteomes" id="UP000799440"/>
    </source>
</evidence>
<comment type="subcellular location">
    <subcellularLocation>
        <location evidence="1">Cytoplasm</location>
    </subcellularLocation>
</comment>
<dbReference type="SUPFAM" id="SSF50969">
    <property type="entry name" value="YVTN repeat-like/Quinoprotein amine dehydrogenase"/>
    <property type="match status" value="1"/>
</dbReference>
<dbReference type="InterPro" id="IPR011044">
    <property type="entry name" value="Quino_amine_DH_bsu"/>
</dbReference>
<evidence type="ECO:0000256" key="3">
    <source>
        <dbReference type="ARBA" id="ARBA00022574"/>
    </source>
</evidence>
<keyword evidence="9" id="KW-1185">Reference proteome</keyword>
<dbReference type="SMART" id="SM00320">
    <property type="entry name" value="WD40"/>
    <property type="match status" value="8"/>
</dbReference>